<feature type="binding site" evidence="11">
    <location>
        <position position="62"/>
    </location>
    <ligand>
        <name>FMN</name>
        <dbReference type="ChEBI" id="CHEBI:58210"/>
    </ligand>
</feature>
<dbReference type="InterPro" id="IPR013785">
    <property type="entry name" value="Aldolase_TIM"/>
</dbReference>
<evidence type="ECO:0000256" key="1">
    <source>
        <dbReference type="ARBA" id="ARBA00001917"/>
    </source>
</evidence>
<feature type="binding site" evidence="11">
    <location>
        <position position="93"/>
    </location>
    <ligand>
        <name>FMN</name>
        <dbReference type="ChEBI" id="CHEBI:58210"/>
    </ligand>
</feature>
<proteinExistence type="inferred from homology"/>
<feature type="binding site" evidence="11">
    <location>
        <begin position="93"/>
        <end position="95"/>
    </location>
    <ligand>
        <name>substrate</name>
    </ligand>
</feature>
<dbReference type="EMBL" id="CP047289">
    <property type="protein sequence ID" value="QUS35826.1"/>
    <property type="molecule type" value="Genomic_DNA"/>
</dbReference>
<feature type="binding site" evidence="11">
    <location>
        <position position="219"/>
    </location>
    <ligand>
        <name>FMN</name>
        <dbReference type="ChEBI" id="CHEBI:58210"/>
    </ligand>
</feature>
<dbReference type="KEGG" id="fap:GR316_05865"/>
<evidence type="ECO:0000256" key="6">
    <source>
        <dbReference type="ARBA" id="ARBA00022842"/>
    </source>
</evidence>
<feature type="domain" description="FMN-dependent dehydrogenase" evidence="12">
    <location>
        <begin position="174"/>
        <end position="334"/>
    </location>
</feature>
<feature type="binding site" evidence="11">
    <location>
        <begin position="5"/>
        <end position="6"/>
    </location>
    <ligand>
        <name>substrate</name>
    </ligand>
</feature>
<name>A0A8J8MSX8_9RHOB</name>
<comment type="catalytic activity">
    <reaction evidence="11">
        <text>isopentenyl diphosphate = dimethylallyl diphosphate</text>
        <dbReference type="Rhea" id="RHEA:23284"/>
        <dbReference type="ChEBI" id="CHEBI:57623"/>
        <dbReference type="ChEBI" id="CHEBI:128769"/>
        <dbReference type="EC" id="5.3.3.2"/>
    </reaction>
</comment>
<keyword evidence="6 11" id="KW-0460">Magnesium</keyword>
<keyword evidence="14" id="KW-1185">Reference proteome</keyword>
<dbReference type="EC" id="5.3.3.2" evidence="11"/>
<evidence type="ECO:0000256" key="7">
    <source>
        <dbReference type="ARBA" id="ARBA00022857"/>
    </source>
</evidence>
<dbReference type="HAMAP" id="MF_00354">
    <property type="entry name" value="Idi_2"/>
    <property type="match status" value="1"/>
</dbReference>
<feature type="binding site" evidence="11">
    <location>
        <position position="122"/>
    </location>
    <ligand>
        <name>FMN</name>
        <dbReference type="ChEBI" id="CHEBI:58210"/>
    </ligand>
</feature>
<dbReference type="InterPro" id="IPR011179">
    <property type="entry name" value="IPdP_isomerase"/>
</dbReference>
<comment type="subunit">
    <text evidence="10 11">Homooctamer. Dimer of tetramers.</text>
</comment>
<dbReference type="CDD" id="cd02811">
    <property type="entry name" value="IDI-2_FMN"/>
    <property type="match status" value="1"/>
</dbReference>
<keyword evidence="9 11" id="KW-0413">Isomerase</keyword>
<dbReference type="GO" id="GO:0010181">
    <property type="term" value="F:FMN binding"/>
    <property type="evidence" value="ECO:0007669"/>
    <property type="project" value="UniProtKB-UniRule"/>
</dbReference>
<dbReference type="PANTHER" id="PTHR43665">
    <property type="entry name" value="ISOPENTENYL-DIPHOSPHATE DELTA-ISOMERASE"/>
    <property type="match status" value="1"/>
</dbReference>
<accession>A0A8J8MSX8</accession>
<evidence type="ECO:0000256" key="4">
    <source>
        <dbReference type="ARBA" id="ARBA00022643"/>
    </source>
</evidence>
<comment type="cofactor">
    <cofactor evidence="11">
        <name>Mg(2+)</name>
        <dbReference type="ChEBI" id="CHEBI:18420"/>
    </cofactor>
</comment>
<feature type="binding site" evidence="11">
    <location>
        <position position="189"/>
    </location>
    <ligand>
        <name>FMN</name>
        <dbReference type="ChEBI" id="CHEBI:58210"/>
    </ligand>
</feature>
<comment type="function">
    <text evidence="11">Involved in the biosynthesis of isoprenoids. Catalyzes the 1,3-allylic rearrangement of the homoallylic substrate isopentenyl (IPP) to its allylic isomer, dimethylallyl diphosphate (DMAPP).</text>
</comment>
<dbReference type="InterPro" id="IPR000262">
    <property type="entry name" value="FMN-dep_DH"/>
</dbReference>
<comment type="caution">
    <text evidence="11">Lacks conserved residue(s) required for the propagation of feature annotation.</text>
</comment>
<evidence type="ECO:0000256" key="3">
    <source>
        <dbReference type="ARBA" id="ARBA00022630"/>
    </source>
</evidence>
<dbReference type="NCBIfam" id="TIGR02151">
    <property type="entry name" value="IPP_isom_2"/>
    <property type="match status" value="1"/>
</dbReference>
<evidence type="ECO:0000313" key="14">
    <source>
        <dbReference type="Proteomes" id="UP000679284"/>
    </source>
</evidence>
<dbReference type="Proteomes" id="UP000679284">
    <property type="component" value="Chromosome"/>
</dbReference>
<dbReference type="Gene3D" id="3.20.20.70">
    <property type="entry name" value="Aldolase class I"/>
    <property type="match status" value="1"/>
</dbReference>
<keyword evidence="3 11" id="KW-0285">Flavoprotein</keyword>
<dbReference type="GO" id="GO:0008299">
    <property type="term" value="P:isoprenoid biosynthetic process"/>
    <property type="evidence" value="ECO:0007669"/>
    <property type="project" value="UniProtKB-UniRule"/>
</dbReference>
<evidence type="ECO:0000313" key="13">
    <source>
        <dbReference type="EMBL" id="QUS35826.1"/>
    </source>
</evidence>
<keyword evidence="7 11" id="KW-0521">NADP</keyword>
<feature type="binding site" evidence="11">
    <location>
        <begin position="290"/>
        <end position="291"/>
    </location>
    <ligand>
        <name>FMN</name>
        <dbReference type="ChEBI" id="CHEBI:58210"/>
    </ligand>
</feature>
<protein>
    <recommendedName>
        <fullName evidence="11">Isopentenyl-diphosphate delta-isomerase</fullName>
        <shortName evidence="11">IPP isomerase</shortName>
        <ecNumber evidence="11">5.3.3.2</ecNumber>
    </recommendedName>
    <alternativeName>
        <fullName evidence="11">Isopentenyl diphosphate:dimethylallyl diphosphate isomerase</fullName>
    </alternativeName>
    <alternativeName>
        <fullName evidence="11">Isopentenyl pyrophosphate isomerase</fullName>
    </alternativeName>
    <alternativeName>
        <fullName evidence="11">Type 2 isopentenyl diphosphate isomerase</fullName>
        <shortName evidence="11">IDI-2</shortName>
    </alternativeName>
</protein>
<gene>
    <name evidence="11" type="primary">fni</name>
    <name evidence="13" type="ORF">GR316_05865</name>
</gene>
<dbReference type="RefSeq" id="WP_211783045.1">
    <property type="nucleotide sequence ID" value="NZ_CP047289.1"/>
</dbReference>
<evidence type="ECO:0000256" key="8">
    <source>
        <dbReference type="ARBA" id="ARBA00023229"/>
    </source>
</evidence>
<comment type="similarity">
    <text evidence="11">Belongs to the IPP isomerase type 2 family.</text>
</comment>
<comment type="cofactor">
    <cofactor evidence="11">
        <name>NADPH</name>
        <dbReference type="ChEBI" id="CHEBI:57783"/>
    </cofactor>
</comment>
<reference evidence="13" key="1">
    <citation type="submission" date="2020-01" db="EMBL/GenBank/DDBJ databases">
        <authorList>
            <person name="Yang Y."/>
            <person name="Kwon Y.M."/>
        </authorList>
    </citation>
    <scope>NUCLEOTIDE SEQUENCE</scope>
    <source>
        <strain evidence="13">PG104</strain>
    </source>
</reference>
<organism evidence="13 14">
    <name type="scientific">Falsirhodobacter algicola</name>
    <dbReference type="NCBI Taxonomy" id="2692330"/>
    <lineage>
        <taxon>Bacteria</taxon>
        <taxon>Pseudomonadati</taxon>
        <taxon>Pseudomonadota</taxon>
        <taxon>Alphaproteobacteria</taxon>
        <taxon>Rhodobacterales</taxon>
        <taxon>Paracoccaceae</taxon>
        <taxon>Falsirhodobacter</taxon>
    </lineage>
</organism>
<feature type="binding site" evidence="11">
    <location>
        <position position="158"/>
    </location>
    <ligand>
        <name>Mg(2+)</name>
        <dbReference type="ChEBI" id="CHEBI:18420"/>
    </ligand>
</feature>
<evidence type="ECO:0000256" key="5">
    <source>
        <dbReference type="ARBA" id="ARBA00022723"/>
    </source>
</evidence>
<dbReference type="GO" id="GO:0070402">
    <property type="term" value="F:NADPH binding"/>
    <property type="evidence" value="ECO:0007669"/>
    <property type="project" value="UniProtKB-UniRule"/>
</dbReference>
<dbReference type="AlphaFoldDB" id="A0A8J8MSX8"/>
<keyword evidence="8 11" id="KW-0414">Isoprene biosynthesis</keyword>
<dbReference type="Pfam" id="PF01070">
    <property type="entry name" value="FMN_dh"/>
    <property type="match status" value="1"/>
</dbReference>
<dbReference type="GO" id="GO:0016491">
    <property type="term" value="F:oxidoreductase activity"/>
    <property type="evidence" value="ECO:0007669"/>
    <property type="project" value="InterPro"/>
</dbReference>
<evidence type="ECO:0000256" key="9">
    <source>
        <dbReference type="ARBA" id="ARBA00023235"/>
    </source>
</evidence>
<dbReference type="GO" id="GO:0005737">
    <property type="term" value="C:cytoplasm"/>
    <property type="evidence" value="ECO:0007669"/>
    <property type="project" value="UniProtKB-SubCell"/>
</dbReference>
<dbReference type="SUPFAM" id="SSF51395">
    <property type="entry name" value="FMN-linked oxidoreductases"/>
    <property type="match status" value="1"/>
</dbReference>
<feature type="binding site" evidence="11">
    <location>
        <begin position="63"/>
        <end position="65"/>
    </location>
    <ligand>
        <name>FMN</name>
        <dbReference type="ChEBI" id="CHEBI:58210"/>
    </ligand>
</feature>
<sequence>MTSQRKSQHLDIVLEGRAAGDGRTGLESVRFAHVALPELHLDRIDLSTVFLGRKIALPFLVSSMTGGPARAAAINARLAQACQAARVPLAVGSQRVALEAGDAGGLDRGLRAAAPDIPILANLGAAQLNLGYGAEQALRAVEAIEADALIIHLNPLQEALQPEGDRDWRGLTARIGALVRALPVPVIIKEVGAGLSAAVIRTLSDEGVAIFDVAGSGGTSWAAVEGARAAHPRDAAIAAAFADWGIPTATALRQARDMCPKATIIASGGLTTGLDAARAIRLGADLAGFAATLLPAALHSAEAVEETFAVLEGQLRVACFCTGSPDLTALRKAALL</sequence>
<feature type="binding site" evidence="11">
    <location>
        <position position="157"/>
    </location>
    <ligand>
        <name>substrate</name>
    </ligand>
</feature>
<dbReference type="GO" id="GO:0004452">
    <property type="term" value="F:isopentenyl-diphosphate delta-isomerase activity"/>
    <property type="evidence" value="ECO:0007669"/>
    <property type="project" value="UniProtKB-UniRule"/>
</dbReference>
<keyword evidence="5 11" id="KW-0479">Metal-binding</keyword>
<evidence type="ECO:0000256" key="2">
    <source>
        <dbReference type="ARBA" id="ARBA00022490"/>
    </source>
</evidence>
<evidence type="ECO:0000256" key="11">
    <source>
        <dbReference type="HAMAP-Rule" id="MF_00354"/>
    </source>
</evidence>
<comment type="cofactor">
    <cofactor evidence="1 11">
        <name>FMN</name>
        <dbReference type="ChEBI" id="CHEBI:58210"/>
    </cofactor>
</comment>
<comment type="subcellular location">
    <subcellularLocation>
        <location evidence="11">Cytoplasm</location>
    </subcellularLocation>
</comment>
<keyword evidence="2 11" id="KW-0963">Cytoplasm</keyword>
<dbReference type="GO" id="GO:0000287">
    <property type="term" value="F:magnesium ion binding"/>
    <property type="evidence" value="ECO:0007669"/>
    <property type="project" value="UniProtKB-UniRule"/>
</dbReference>
<keyword evidence="4 11" id="KW-0288">FMN</keyword>
<dbReference type="PIRSF" id="PIRSF003314">
    <property type="entry name" value="IPP_isomerase"/>
    <property type="match status" value="1"/>
</dbReference>
<dbReference type="PANTHER" id="PTHR43665:SF1">
    <property type="entry name" value="ISOPENTENYL-DIPHOSPHATE DELTA-ISOMERASE"/>
    <property type="match status" value="1"/>
</dbReference>
<evidence type="ECO:0000259" key="12">
    <source>
        <dbReference type="Pfam" id="PF01070"/>
    </source>
</evidence>
<evidence type="ECO:0000256" key="10">
    <source>
        <dbReference type="ARBA" id="ARBA00025810"/>
    </source>
</evidence>